<dbReference type="Gene3D" id="1.10.238.10">
    <property type="entry name" value="EF-hand"/>
    <property type="match status" value="2"/>
</dbReference>
<dbReference type="InterPro" id="IPR018247">
    <property type="entry name" value="EF_Hand_1_Ca_BS"/>
</dbReference>
<keyword evidence="2" id="KW-0677">Repeat</keyword>
<dbReference type="InterPro" id="IPR011992">
    <property type="entry name" value="EF-hand-dom_pair"/>
</dbReference>
<dbReference type="GeneID" id="106072660"/>
<dbReference type="OrthoDB" id="26525at2759"/>
<evidence type="ECO:0000313" key="6">
    <source>
        <dbReference type="RefSeq" id="XP_055867617.1"/>
    </source>
</evidence>
<dbReference type="RefSeq" id="XP_055867617.1">
    <property type="nucleotide sequence ID" value="XM_056011642.1"/>
</dbReference>
<dbReference type="SUPFAM" id="SSF47473">
    <property type="entry name" value="EF-hand"/>
    <property type="match status" value="1"/>
</dbReference>
<dbReference type="PROSITE" id="PS00018">
    <property type="entry name" value="EF_HAND_1"/>
    <property type="match status" value="3"/>
</dbReference>
<keyword evidence="5" id="KW-1185">Reference proteome</keyword>
<proteinExistence type="predicted"/>
<gene>
    <name evidence="6 7" type="primary">LOC106072660</name>
</gene>
<evidence type="ECO:0000256" key="3">
    <source>
        <dbReference type="ARBA" id="ARBA00022837"/>
    </source>
</evidence>
<feature type="domain" description="EF-hand" evidence="4">
    <location>
        <begin position="5"/>
        <end position="40"/>
    </location>
</feature>
<keyword evidence="3" id="KW-0106">Calcium</keyword>
<dbReference type="RefSeq" id="XP_055867626.1">
    <property type="nucleotide sequence ID" value="XM_056011651.1"/>
</dbReference>
<evidence type="ECO:0000256" key="1">
    <source>
        <dbReference type="ARBA" id="ARBA00022723"/>
    </source>
</evidence>
<organism evidence="5 7">
    <name type="scientific">Biomphalaria glabrata</name>
    <name type="common">Bloodfluke planorb</name>
    <name type="synonym">Freshwater snail</name>
    <dbReference type="NCBI Taxonomy" id="6526"/>
    <lineage>
        <taxon>Eukaryota</taxon>
        <taxon>Metazoa</taxon>
        <taxon>Spiralia</taxon>
        <taxon>Lophotrochozoa</taxon>
        <taxon>Mollusca</taxon>
        <taxon>Gastropoda</taxon>
        <taxon>Heterobranchia</taxon>
        <taxon>Euthyneura</taxon>
        <taxon>Panpulmonata</taxon>
        <taxon>Hygrophila</taxon>
        <taxon>Lymnaeoidea</taxon>
        <taxon>Planorbidae</taxon>
        <taxon>Biomphalaria</taxon>
    </lineage>
</organism>
<name>A0A9W2YXY0_BIOGL</name>
<evidence type="ECO:0000256" key="2">
    <source>
        <dbReference type="ARBA" id="ARBA00022737"/>
    </source>
</evidence>
<accession>A0A9W2YXY0</accession>
<evidence type="ECO:0000259" key="4">
    <source>
        <dbReference type="PROSITE" id="PS50222"/>
    </source>
</evidence>
<dbReference type="PROSITE" id="PS50222">
    <property type="entry name" value="EF_HAND_2"/>
    <property type="match status" value="3"/>
</dbReference>
<dbReference type="AlphaFoldDB" id="A0A9W2YXY0"/>
<dbReference type="PANTHER" id="PTHR34524">
    <property type="entry name" value="CALCYPHOSIN"/>
    <property type="match status" value="1"/>
</dbReference>
<protein>
    <submittedName>
        <fullName evidence="6 7">Calmodulin-like protein 5</fullName>
    </submittedName>
</protein>
<feature type="domain" description="EF-hand" evidence="4">
    <location>
        <begin position="76"/>
        <end position="111"/>
    </location>
</feature>
<dbReference type="SMART" id="SM00054">
    <property type="entry name" value="EFh"/>
    <property type="match status" value="3"/>
</dbReference>
<evidence type="ECO:0000313" key="5">
    <source>
        <dbReference type="Proteomes" id="UP001165740"/>
    </source>
</evidence>
<dbReference type="InterPro" id="IPR051581">
    <property type="entry name" value="Ca-bind"/>
</dbReference>
<dbReference type="Proteomes" id="UP001165740">
    <property type="component" value="Chromosome 1"/>
</dbReference>
<keyword evidence="1" id="KW-0479">Metal-binding</keyword>
<sequence length="143" mass="16816">MPKKDNMSVWQALFKAADKDHSGFLDKAELFRLIKTANAHVSEGFVEKFFHFTSHSSGPHKISFEEFVEGMKQMEEFLTQMTAFFHKFDFNKNGYLEKSEFRKALEFTGRNYDDKEFETIFQKTDANKNGQISLEEFLKTMLQ</sequence>
<dbReference type="InterPro" id="IPR002048">
    <property type="entry name" value="EF_hand_dom"/>
</dbReference>
<dbReference type="Pfam" id="PF13499">
    <property type="entry name" value="EF-hand_7"/>
    <property type="match status" value="2"/>
</dbReference>
<reference evidence="6 7" key="1">
    <citation type="submission" date="2025-04" db="UniProtKB">
        <authorList>
            <consortium name="RefSeq"/>
        </authorList>
    </citation>
    <scope>IDENTIFICATION</scope>
</reference>
<evidence type="ECO:0000313" key="7">
    <source>
        <dbReference type="RefSeq" id="XP_055867626.1"/>
    </source>
</evidence>
<dbReference type="PANTHER" id="PTHR34524:SF6">
    <property type="entry name" value="CALCYPHOSINE LIKE"/>
    <property type="match status" value="1"/>
</dbReference>
<dbReference type="GO" id="GO:0005509">
    <property type="term" value="F:calcium ion binding"/>
    <property type="evidence" value="ECO:0007669"/>
    <property type="project" value="InterPro"/>
</dbReference>
<feature type="domain" description="EF-hand" evidence="4">
    <location>
        <begin position="112"/>
        <end position="143"/>
    </location>
</feature>